<dbReference type="EMBL" id="CP062310">
    <property type="protein sequence ID" value="QOJ78928.1"/>
    <property type="molecule type" value="Genomic_DNA"/>
</dbReference>
<dbReference type="Proteomes" id="UP000594121">
    <property type="component" value="Chromosome"/>
</dbReference>
<comment type="caution">
    <text evidence="7">Lacks conserved residue(s) required for the propagation of feature annotation.</text>
</comment>
<dbReference type="AlphaFoldDB" id="A0A7L9FGI0"/>
<keyword evidence="4 7" id="KW-0812">Transmembrane</keyword>
<feature type="transmembrane region" description="Helical" evidence="7">
    <location>
        <begin position="12"/>
        <end position="31"/>
    </location>
</feature>
<dbReference type="KEGG" id="thel:IG193_00225"/>
<dbReference type="InterPro" id="IPR002771">
    <property type="entry name" value="Multi_antbiot-R_MarC"/>
</dbReference>
<dbReference type="PANTHER" id="PTHR33508:SF1">
    <property type="entry name" value="UPF0056 MEMBRANE PROTEIN YHCE"/>
    <property type="match status" value="1"/>
</dbReference>
<evidence type="ECO:0000256" key="2">
    <source>
        <dbReference type="ARBA" id="ARBA00009784"/>
    </source>
</evidence>
<reference evidence="8 9" key="1">
    <citation type="submission" date="2020-10" db="EMBL/GenBank/DDBJ databases">
        <title>Thermofilum lucidum 3507LT sp. nov. a novel member of Thermofilaceae family isolated from Chile hot spring, and proposal of description order Thermofilales.</title>
        <authorList>
            <person name="Zayulina K.S."/>
            <person name="Elcheninov A.G."/>
            <person name="Toshchakov S.V."/>
            <person name="Kublanov I.V."/>
        </authorList>
    </citation>
    <scope>NUCLEOTIDE SEQUENCE [LARGE SCALE GENOMIC DNA]</scope>
    <source>
        <strain evidence="8 9">3507LT</strain>
    </source>
</reference>
<dbReference type="PANTHER" id="PTHR33508">
    <property type="entry name" value="UPF0056 MEMBRANE PROTEIN YHCE"/>
    <property type="match status" value="1"/>
</dbReference>
<comment type="subcellular location">
    <subcellularLocation>
        <location evidence="1 7">Cell membrane</location>
        <topology evidence="1 7">Multi-pass membrane protein</topology>
    </subcellularLocation>
</comment>
<dbReference type="Pfam" id="PF01914">
    <property type="entry name" value="MarC"/>
    <property type="match status" value="1"/>
</dbReference>
<evidence type="ECO:0000313" key="9">
    <source>
        <dbReference type="Proteomes" id="UP000594121"/>
    </source>
</evidence>
<evidence type="ECO:0000256" key="3">
    <source>
        <dbReference type="ARBA" id="ARBA00022475"/>
    </source>
</evidence>
<gene>
    <name evidence="8" type="ORF">IG193_00225</name>
</gene>
<dbReference type="InParanoid" id="A0A7L9FGI0"/>
<keyword evidence="9" id="KW-1185">Reference proteome</keyword>
<evidence type="ECO:0000256" key="4">
    <source>
        <dbReference type="ARBA" id="ARBA00022692"/>
    </source>
</evidence>
<keyword evidence="5 7" id="KW-1133">Transmembrane helix</keyword>
<keyword evidence="3" id="KW-1003">Cell membrane</keyword>
<organism evidence="8 9">
    <name type="scientific">Infirmifilum lucidum</name>
    <dbReference type="NCBI Taxonomy" id="2776706"/>
    <lineage>
        <taxon>Archaea</taxon>
        <taxon>Thermoproteota</taxon>
        <taxon>Thermoprotei</taxon>
        <taxon>Thermofilales</taxon>
        <taxon>Thermofilaceae</taxon>
        <taxon>Infirmifilum</taxon>
    </lineage>
</organism>
<evidence type="ECO:0000256" key="6">
    <source>
        <dbReference type="ARBA" id="ARBA00023136"/>
    </source>
</evidence>
<keyword evidence="6 7" id="KW-0472">Membrane</keyword>
<protein>
    <recommendedName>
        <fullName evidence="7">UPF0056 membrane protein</fullName>
    </recommendedName>
</protein>
<comment type="similarity">
    <text evidence="2 7">Belongs to the UPF0056 (MarC) family.</text>
</comment>
<evidence type="ECO:0000256" key="7">
    <source>
        <dbReference type="RuleBase" id="RU362048"/>
    </source>
</evidence>
<evidence type="ECO:0000256" key="1">
    <source>
        <dbReference type="ARBA" id="ARBA00004651"/>
    </source>
</evidence>
<dbReference type="RefSeq" id="WP_192818900.1">
    <property type="nucleotide sequence ID" value="NZ_CP062310.1"/>
</dbReference>
<name>A0A7L9FGI0_9CREN</name>
<proteinExistence type="inferred from homology"/>
<feature type="transmembrane region" description="Helical" evidence="7">
    <location>
        <begin position="52"/>
        <end position="72"/>
    </location>
</feature>
<evidence type="ECO:0000313" key="8">
    <source>
        <dbReference type="EMBL" id="QOJ78928.1"/>
    </source>
</evidence>
<evidence type="ECO:0000256" key="5">
    <source>
        <dbReference type="ARBA" id="ARBA00022989"/>
    </source>
</evidence>
<dbReference type="GeneID" id="75697633"/>
<dbReference type="GO" id="GO:0005886">
    <property type="term" value="C:plasma membrane"/>
    <property type="evidence" value="ECO:0007669"/>
    <property type="project" value="UniProtKB-SubCell"/>
</dbReference>
<sequence length="73" mass="8013">MTSPYTLLVDSLLMAFQLYAVLNPVSVIPTFMSLIGDRSRAEKAVAVRRASLYVVVLMAIFSILGGTMLKFLT</sequence>
<accession>A0A7L9FGI0</accession>